<keyword evidence="2" id="KW-1185">Reference proteome</keyword>
<organism evidence="1 2">
    <name type="scientific">Mesoterricola sediminis</name>
    <dbReference type="NCBI Taxonomy" id="2927980"/>
    <lineage>
        <taxon>Bacteria</taxon>
        <taxon>Pseudomonadati</taxon>
        <taxon>Acidobacteriota</taxon>
        <taxon>Holophagae</taxon>
        <taxon>Holophagales</taxon>
        <taxon>Holophagaceae</taxon>
        <taxon>Mesoterricola</taxon>
    </lineage>
</organism>
<evidence type="ECO:0000313" key="2">
    <source>
        <dbReference type="Proteomes" id="UP001228113"/>
    </source>
</evidence>
<dbReference type="AlphaFoldDB" id="A0AA48KEI7"/>
<evidence type="ECO:0000313" key="1">
    <source>
        <dbReference type="EMBL" id="BDU77347.1"/>
    </source>
</evidence>
<sequence>MTLLLAKRIALGVLIGGGLGFAYQRLIGCRTGTCPLTATPLRAILYGAVVGTVWALGSRSGS</sequence>
<gene>
    <name evidence="1" type="ORF">METESE_23050</name>
</gene>
<reference evidence="1" key="1">
    <citation type="journal article" date="2023" name="Int. J. Syst. Evol. Microbiol.">
        <title>Mesoterricola silvestris gen. nov., sp. nov., Mesoterricola sediminis sp. nov., Geothrix oryzae sp. nov., Geothrix edaphica sp. nov., Geothrix rubra sp. nov., and Geothrix limicola sp. nov., six novel members of Acidobacteriota isolated from soils.</title>
        <authorList>
            <person name="Itoh H."/>
            <person name="Sugisawa Y."/>
            <person name="Mise K."/>
            <person name="Xu Z."/>
            <person name="Kuniyasu M."/>
            <person name="Ushijima N."/>
            <person name="Kawano K."/>
            <person name="Kobayashi E."/>
            <person name="Shiratori Y."/>
            <person name="Masuda Y."/>
            <person name="Senoo K."/>
        </authorList>
    </citation>
    <scope>NUCLEOTIDE SEQUENCE</scope>
    <source>
        <strain evidence="1">W786</strain>
    </source>
</reference>
<dbReference type="InterPro" id="IPR045764">
    <property type="entry name" value="DUF6132"/>
</dbReference>
<evidence type="ECO:0008006" key="3">
    <source>
        <dbReference type="Google" id="ProtNLM"/>
    </source>
</evidence>
<dbReference type="EMBL" id="AP027081">
    <property type="protein sequence ID" value="BDU77347.1"/>
    <property type="molecule type" value="Genomic_DNA"/>
</dbReference>
<dbReference type="KEGG" id="msea:METESE_23050"/>
<dbReference type="RefSeq" id="WP_243333195.1">
    <property type="nucleotide sequence ID" value="NZ_AP027081.1"/>
</dbReference>
<name>A0AA48KEI7_9BACT</name>
<proteinExistence type="predicted"/>
<protein>
    <recommendedName>
        <fullName evidence="3">YtxH domain-containing protein</fullName>
    </recommendedName>
</protein>
<dbReference type="Proteomes" id="UP001228113">
    <property type="component" value="Chromosome"/>
</dbReference>
<accession>A0AA48KEI7</accession>
<dbReference type="Pfam" id="PF19628">
    <property type="entry name" value="DUF6132"/>
    <property type="match status" value="1"/>
</dbReference>